<evidence type="ECO:0000313" key="2">
    <source>
        <dbReference type="Proteomes" id="UP000693942"/>
    </source>
</evidence>
<dbReference type="EMBL" id="JAELUR010000015">
    <property type="protein sequence ID" value="KAG7423418.1"/>
    <property type="molecule type" value="Genomic_DNA"/>
</dbReference>
<gene>
    <name evidence="1" type="ORF">Forpi1262_v015254</name>
</gene>
<proteinExistence type="predicted"/>
<accession>A0A8J5PRB8</accession>
<evidence type="ECO:0000313" key="1">
    <source>
        <dbReference type="EMBL" id="KAG7423418.1"/>
    </source>
</evidence>
<dbReference type="Proteomes" id="UP000693942">
    <property type="component" value="Unassembled WGS sequence"/>
</dbReference>
<dbReference type="AlphaFoldDB" id="A0A8J5PRB8"/>
<protein>
    <submittedName>
        <fullName evidence="1">Uncharacterized protein</fullName>
    </submittedName>
</protein>
<name>A0A8J5PRB8_FUSOX</name>
<reference evidence="1" key="1">
    <citation type="submission" date="2021-04" db="EMBL/GenBank/DDBJ databases">
        <title>First draft genome resource for Brassicaceae pathogens Fusarium oxysporum f. sp. raphani and Fusarium oxysporum f. sp. rapae.</title>
        <authorList>
            <person name="Asai S."/>
        </authorList>
    </citation>
    <scope>NUCLEOTIDE SEQUENCE</scope>
    <source>
        <strain evidence="1">Tf1262</strain>
    </source>
</reference>
<organism evidence="1 2">
    <name type="scientific">Fusarium oxysporum f. sp. raphani</name>
    <dbReference type="NCBI Taxonomy" id="96318"/>
    <lineage>
        <taxon>Eukaryota</taxon>
        <taxon>Fungi</taxon>
        <taxon>Dikarya</taxon>
        <taxon>Ascomycota</taxon>
        <taxon>Pezizomycotina</taxon>
        <taxon>Sordariomycetes</taxon>
        <taxon>Hypocreomycetidae</taxon>
        <taxon>Hypocreales</taxon>
        <taxon>Nectriaceae</taxon>
        <taxon>Fusarium</taxon>
        <taxon>Fusarium oxysporum species complex</taxon>
    </lineage>
</organism>
<comment type="caution">
    <text evidence="1">The sequence shown here is derived from an EMBL/GenBank/DDBJ whole genome shotgun (WGS) entry which is preliminary data.</text>
</comment>
<sequence>MVRSAEDFEAFEAESQVFDLLGRREDDPRHWRKKGPVGKLHNIVKFIRSSPQRCELFARISRENDEAQEYLLASESTAELEAIMNNDTRWNSTYLMISRALLKQGDIRAFLVHPEVEKWLPEAGMLKGDNWRLLAEIKRILEPFYLQTMRTQSWGSEGGNERLWEVMIGMEYLLEHLENRKLFYHAVPDKAAGENTNSQVELARRRPDRNRQLPVRFRDCEMDISLGKSMQSSLPCRGWG</sequence>